<feature type="non-terminal residue" evidence="1">
    <location>
        <position position="147"/>
    </location>
</feature>
<proteinExistence type="predicted"/>
<dbReference type="EMBL" id="JANBUP010001632">
    <property type="protein sequence ID" value="KAJ2804486.1"/>
    <property type="molecule type" value="Genomic_DNA"/>
</dbReference>
<keyword evidence="2" id="KW-1185">Reference proteome</keyword>
<organism evidence="1 2">
    <name type="scientific">Coemansia furcata</name>
    <dbReference type="NCBI Taxonomy" id="417177"/>
    <lineage>
        <taxon>Eukaryota</taxon>
        <taxon>Fungi</taxon>
        <taxon>Fungi incertae sedis</taxon>
        <taxon>Zoopagomycota</taxon>
        <taxon>Kickxellomycotina</taxon>
        <taxon>Kickxellomycetes</taxon>
        <taxon>Kickxellales</taxon>
        <taxon>Kickxellaceae</taxon>
        <taxon>Coemansia</taxon>
    </lineage>
</organism>
<dbReference type="Proteomes" id="UP001140096">
    <property type="component" value="Unassembled WGS sequence"/>
</dbReference>
<name>A0ACC1LAW6_9FUNG</name>
<comment type="caution">
    <text evidence="1">The sequence shown here is derived from an EMBL/GenBank/DDBJ whole genome shotgun (WGS) entry which is preliminary data.</text>
</comment>
<gene>
    <name evidence="1" type="ORF">H4S07_004214</name>
</gene>
<protein>
    <submittedName>
        <fullName evidence="1">Uncharacterized protein</fullName>
    </submittedName>
</protein>
<reference evidence="1" key="1">
    <citation type="submission" date="2022-07" db="EMBL/GenBank/DDBJ databases">
        <title>Phylogenomic reconstructions and comparative analyses of Kickxellomycotina fungi.</title>
        <authorList>
            <person name="Reynolds N.K."/>
            <person name="Stajich J.E."/>
            <person name="Barry K."/>
            <person name="Grigoriev I.V."/>
            <person name="Crous P."/>
            <person name="Smith M.E."/>
        </authorList>
    </citation>
    <scope>NUCLEOTIDE SEQUENCE</scope>
    <source>
        <strain evidence="1">CBS 102833</strain>
    </source>
</reference>
<evidence type="ECO:0000313" key="2">
    <source>
        <dbReference type="Proteomes" id="UP001140096"/>
    </source>
</evidence>
<sequence>MLADDGGYHVRAGFEEYLQTIHRDIHNENLQAYCSLDNFSEAFVAFAEQRYGNITNGKTEPVFVAANLHNSEKVLPNMAAQLLALADTLGHNRTFISIYENGSSDRTKDILQQLNETLNALGIPHSIVADDTPKPEHVHRIEYLAKV</sequence>
<evidence type="ECO:0000313" key="1">
    <source>
        <dbReference type="EMBL" id="KAJ2804486.1"/>
    </source>
</evidence>
<accession>A0ACC1LAW6</accession>